<organism evidence="2 3">
    <name type="scientific">Aegilops tauschii subsp. strangulata</name>
    <name type="common">Goatgrass</name>
    <dbReference type="NCBI Taxonomy" id="200361"/>
    <lineage>
        <taxon>Eukaryota</taxon>
        <taxon>Viridiplantae</taxon>
        <taxon>Streptophyta</taxon>
        <taxon>Embryophyta</taxon>
        <taxon>Tracheophyta</taxon>
        <taxon>Spermatophyta</taxon>
        <taxon>Magnoliopsida</taxon>
        <taxon>Liliopsida</taxon>
        <taxon>Poales</taxon>
        <taxon>Poaceae</taxon>
        <taxon>BOP clade</taxon>
        <taxon>Pooideae</taxon>
        <taxon>Triticodae</taxon>
        <taxon>Triticeae</taxon>
        <taxon>Triticinae</taxon>
        <taxon>Aegilops</taxon>
    </lineage>
</organism>
<feature type="domain" description="FORGETTER1 first zinc ribbon" evidence="1">
    <location>
        <begin position="8"/>
        <end position="42"/>
    </location>
</feature>
<reference evidence="3" key="2">
    <citation type="journal article" date="2017" name="Nat. Plants">
        <title>The Aegilops tauschii genome reveals multiple impacts of transposons.</title>
        <authorList>
            <person name="Zhao G."/>
            <person name="Zou C."/>
            <person name="Li K."/>
            <person name="Wang K."/>
            <person name="Li T."/>
            <person name="Gao L."/>
            <person name="Zhang X."/>
            <person name="Wang H."/>
            <person name="Yang Z."/>
            <person name="Liu X."/>
            <person name="Jiang W."/>
            <person name="Mao L."/>
            <person name="Kong X."/>
            <person name="Jiao Y."/>
            <person name="Jia J."/>
        </authorList>
    </citation>
    <scope>NUCLEOTIDE SEQUENCE [LARGE SCALE GENOMIC DNA]</scope>
    <source>
        <strain evidence="3">cv. AL8/78</strain>
    </source>
</reference>
<reference evidence="2" key="5">
    <citation type="journal article" date="2021" name="G3 (Bethesda)">
        <title>Aegilops tauschii genome assembly Aet v5.0 features greater sequence contiguity and improved annotation.</title>
        <authorList>
            <person name="Wang L."/>
            <person name="Zhu T."/>
            <person name="Rodriguez J.C."/>
            <person name="Deal K.R."/>
            <person name="Dubcovsky J."/>
            <person name="McGuire P.E."/>
            <person name="Lux T."/>
            <person name="Spannagl M."/>
            <person name="Mayer K.F.X."/>
            <person name="Baldrich P."/>
            <person name="Meyers B.C."/>
            <person name="Huo N."/>
            <person name="Gu Y.Q."/>
            <person name="Zhou H."/>
            <person name="Devos K.M."/>
            <person name="Bennetzen J.L."/>
            <person name="Unver T."/>
            <person name="Budak H."/>
            <person name="Gulick P.J."/>
            <person name="Galiba G."/>
            <person name="Kalapos B."/>
            <person name="Nelson D.R."/>
            <person name="Li P."/>
            <person name="You F.M."/>
            <person name="Luo M.C."/>
            <person name="Dvorak J."/>
        </authorList>
    </citation>
    <scope>NUCLEOTIDE SEQUENCE [LARGE SCALE GENOMIC DNA]</scope>
    <source>
        <strain evidence="2">cv. AL8/78</strain>
    </source>
</reference>
<reference evidence="3" key="1">
    <citation type="journal article" date="2014" name="Science">
        <title>Ancient hybridizations among the ancestral genomes of bread wheat.</title>
        <authorList>
            <consortium name="International Wheat Genome Sequencing Consortium,"/>
            <person name="Marcussen T."/>
            <person name="Sandve S.R."/>
            <person name="Heier L."/>
            <person name="Spannagl M."/>
            <person name="Pfeifer M."/>
            <person name="Jakobsen K.S."/>
            <person name="Wulff B.B."/>
            <person name="Steuernagel B."/>
            <person name="Mayer K.F."/>
            <person name="Olsen O.A."/>
        </authorList>
    </citation>
    <scope>NUCLEOTIDE SEQUENCE [LARGE SCALE GENOMIC DNA]</scope>
    <source>
        <strain evidence="3">cv. AL8/78</strain>
    </source>
</reference>
<name>A0A453CS89_AEGTS</name>
<evidence type="ECO:0000259" key="1">
    <source>
        <dbReference type="Pfam" id="PF23547"/>
    </source>
</evidence>
<dbReference type="Pfam" id="PF23547">
    <property type="entry name" value="Zn_ribbon_FGT1_1"/>
    <property type="match status" value="1"/>
</dbReference>
<protein>
    <recommendedName>
        <fullName evidence="1">FORGETTER1 first zinc ribbon domain-containing protein</fullName>
    </recommendedName>
</protein>
<accession>A0A453CS89</accession>
<dbReference type="InterPro" id="IPR057024">
    <property type="entry name" value="Znr_FGT1_1"/>
</dbReference>
<dbReference type="EnsemblPlants" id="AET2Gv20945800.17">
    <property type="protein sequence ID" value="AET2Gv20945800.17"/>
    <property type="gene ID" value="AET2Gv20945800"/>
</dbReference>
<reference evidence="2" key="4">
    <citation type="submission" date="2019-03" db="UniProtKB">
        <authorList>
            <consortium name="EnsemblPlants"/>
        </authorList>
    </citation>
    <scope>IDENTIFICATION</scope>
</reference>
<sequence length="42" mass="4331">MAAPPGILEVRCAGCGETLEVEHGLTEFACPDCGMAQSLPPE</sequence>
<dbReference type="Gramene" id="AET2Gv20945800.17">
    <property type="protein sequence ID" value="AET2Gv20945800.17"/>
    <property type="gene ID" value="AET2Gv20945800"/>
</dbReference>
<evidence type="ECO:0000313" key="3">
    <source>
        <dbReference type="Proteomes" id="UP000015105"/>
    </source>
</evidence>
<keyword evidence="3" id="KW-1185">Reference proteome</keyword>
<reference evidence="2" key="3">
    <citation type="journal article" date="2017" name="Nature">
        <title>Genome sequence of the progenitor of the wheat D genome Aegilops tauschii.</title>
        <authorList>
            <person name="Luo M.C."/>
            <person name="Gu Y.Q."/>
            <person name="Puiu D."/>
            <person name="Wang H."/>
            <person name="Twardziok S.O."/>
            <person name="Deal K.R."/>
            <person name="Huo N."/>
            <person name="Zhu T."/>
            <person name="Wang L."/>
            <person name="Wang Y."/>
            <person name="McGuire P.E."/>
            <person name="Liu S."/>
            <person name="Long H."/>
            <person name="Ramasamy R.K."/>
            <person name="Rodriguez J.C."/>
            <person name="Van S.L."/>
            <person name="Yuan L."/>
            <person name="Wang Z."/>
            <person name="Xia Z."/>
            <person name="Xiao L."/>
            <person name="Anderson O.D."/>
            <person name="Ouyang S."/>
            <person name="Liang Y."/>
            <person name="Zimin A.V."/>
            <person name="Pertea G."/>
            <person name="Qi P."/>
            <person name="Bennetzen J.L."/>
            <person name="Dai X."/>
            <person name="Dawson M.W."/>
            <person name="Muller H.G."/>
            <person name="Kugler K."/>
            <person name="Rivarola-Duarte L."/>
            <person name="Spannagl M."/>
            <person name="Mayer K.F.X."/>
            <person name="Lu F.H."/>
            <person name="Bevan M.W."/>
            <person name="Leroy P."/>
            <person name="Li P."/>
            <person name="You F.M."/>
            <person name="Sun Q."/>
            <person name="Liu Z."/>
            <person name="Lyons E."/>
            <person name="Wicker T."/>
            <person name="Salzberg S.L."/>
            <person name="Devos K.M."/>
            <person name="Dvorak J."/>
        </authorList>
    </citation>
    <scope>NUCLEOTIDE SEQUENCE [LARGE SCALE GENOMIC DNA]</scope>
    <source>
        <strain evidence="2">cv. AL8/78</strain>
    </source>
</reference>
<proteinExistence type="predicted"/>
<dbReference type="AlphaFoldDB" id="A0A453CS89"/>
<dbReference type="Proteomes" id="UP000015105">
    <property type="component" value="Chromosome 2D"/>
</dbReference>
<evidence type="ECO:0000313" key="2">
    <source>
        <dbReference type="EnsemblPlants" id="AET2Gv20945800.17"/>
    </source>
</evidence>